<feature type="domain" description="Knr4/Smi1-like" evidence="1">
    <location>
        <begin position="11"/>
        <end position="139"/>
    </location>
</feature>
<protein>
    <submittedName>
        <fullName evidence="2">SMI1/KNR4 family protein</fullName>
    </submittedName>
</protein>
<comment type="caution">
    <text evidence="2">The sequence shown here is derived from an EMBL/GenBank/DDBJ whole genome shotgun (WGS) entry which is preliminary data.</text>
</comment>
<reference evidence="2 3" key="1">
    <citation type="submission" date="2020-03" db="EMBL/GenBank/DDBJ databases">
        <title>Soil Listeria distribution.</title>
        <authorList>
            <person name="Liao J."/>
            <person name="Wiedmann M."/>
        </authorList>
    </citation>
    <scope>NUCLEOTIDE SEQUENCE [LARGE SCALE GENOMIC DNA]</scope>
    <source>
        <strain evidence="2 3">FSL L7-1547</strain>
    </source>
</reference>
<dbReference type="InterPro" id="IPR037883">
    <property type="entry name" value="Knr4/Smi1-like_sf"/>
</dbReference>
<accession>A0A7X0XEU6</accession>
<dbReference type="EMBL" id="JAASTX010000017">
    <property type="protein sequence ID" value="MBC1492658.1"/>
    <property type="molecule type" value="Genomic_DNA"/>
</dbReference>
<proteinExistence type="predicted"/>
<dbReference type="Pfam" id="PF09346">
    <property type="entry name" value="SMI1_KNR4"/>
    <property type="match status" value="1"/>
</dbReference>
<name>A0A7X0XEU6_9LIST</name>
<dbReference type="AlphaFoldDB" id="A0A7X0XEU6"/>
<dbReference type="Proteomes" id="UP000533953">
    <property type="component" value="Unassembled WGS sequence"/>
</dbReference>
<gene>
    <name evidence="2" type="ORF">HCI99_12605</name>
</gene>
<dbReference type="RefSeq" id="WP_185417859.1">
    <property type="nucleotide sequence ID" value="NZ_JAASTX010000017.1"/>
</dbReference>
<dbReference type="Gene3D" id="3.40.1580.10">
    <property type="entry name" value="SMI1/KNR4-like"/>
    <property type="match status" value="1"/>
</dbReference>
<dbReference type="SUPFAM" id="SSF160631">
    <property type="entry name" value="SMI1/KNR4-like"/>
    <property type="match status" value="1"/>
</dbReference>
<evidence type="ECO:0000259" key="1">
    <source>
        <dbReference type="Pfam" id="PF09346"/>
    </source>
</evidence>
<organism evidence="2 3">
    <name type="scientific">Listeria booriae</name>
    <dbReference type="NCBI Taxonomy" id="1552123"/>
    <lineage>
        <taxon>Bacteria</taxon>
        <taxon>Bacillati</taxon>
        <taxon>Bacillota</taxon>
        <taxon>Bacilli</taxon>
        <taxon>Bacillales</taxon>
        <taxon>Listeriaceae</taxon>
        <taxon>Listeria</taxon>
    </lineage>
</organism>
<evidence type="ECO:0000313" key="3">
    <source>
        <dbReference type="Proteomes" id="UP000533953"/>
    </source>
</evidence>
<sequence length="146" mass="16509">MVSIESSNKKATSADIEDFKQRYNLKLAEDYKKFLLDFNGGYANPNVFEISKEQGESALNTLYGLGIDDEYDELTSVYESLDGIIPSGFISIADDSGGNQICLGVDDDYFGKIFVWIHDMEIEEDMDNMFLLADDFKLFSDNLYAE</sequence>
<dbReference type="InterPro" id="IPR018958">
    <property type="entry name" value="Knr4/Smi1-like_dom"/>
</dbReference>
<evidence type="ECO:0000313" key="2">
    <source>
        <dbReference type="EMBL" id="MBC1492658.1"/>
    </source>
</evidence>